<feature type="domain" description="Cyclodeaminase/cyclohydrolase" evidence="1">
    <location>
        <begin position="9"/>
        <end position="188"/>
    </location>
</feature>
<sequence>MSGMFDCSFRKVLAAAASDAPTPGGGSVSALVGALGVSMAAMVGNLTYGKSQYAAVATEIKDITGRAYFTMARLEKLMEDDIAAFDSFMAAYRLPKGTTEEKDKREEALQKALRGATETPLEIAVTLLEALAITAQLSRIGNKMAISDAGVAAYVCEAAVHAVLLNVEINLPMVSDAGFASQALEEKERIAGEARRLKEQAVAVVKERMKG</sequence>
<dbReference type="RefSeq" id="WP_190239494.1">
    <property type="nucleotide sequence ID" value="NZ_QFGA01000001.1"/>
</dbReference>
<dbReference type="EC" id="3.5.4.9" evidence="2"/>
<accession>A0A4Y7RFZ0</accession>
<dbReference type="InterPro" id="IPR007044">
    <property type="entry name" value="Cyclodeamin/CycHdrlase"/>
</dbReference>
<name>A0A4Y7RFZ0_9FIRM</name>
<comment type="caution">
    <text evidence="2">The sequence shown here is derived from an EMBL/GenBank/DDBJ whole genome shotgun (WGS) entry which is preliminary data.</text>
</comment>
<dbReference type="AlphaFoldDB" id="A0A4Y7RFZ0"/>
<proteinExistence type="predicted"/>
<organism evidence="2 3">
    <name type="scientific">Pelotomaculum schinkii</name>
    <dbReference type="NCBI Taxonomy" id="78350"/>
    <lineage>
        <taxon>Bacteria</taxon>
        <taxon>Bacillati</taxon>
        <taxon>Bacillota</taxon>
        <taxon>Clostridia</taxon>
        <taxon>Eubacteriales</taxon>
        <taxon>Desulfotomaculaceae</taxon>
        <taxon>Pelotomaculum</taxon>
    </lineage>
</organism>
<dbReference type="GO" id="GO:0004477">
    <property type="term" value="F:methenyltetrahydrofolate cyclohydrolase activity"/>
    <property type="evidence" value="ECO:0007669"/>
    <property type="project" value="UniProtKB-EC"/>
</dbReference>
<dbReference type="InterPro" id="IPR036178">
    <property type="entry name" value="Formintransfe-cycloase-like_sf"/>
</dbReference>
<keyword evidence="2" id="KW-0378">Hydrolase</keyword>
<evidence type="ECO:0000259" key="1">
    <source>
        <dbReference type="Pfam" id="PF04961"/>
    </source>
</evidence>
<dbReference type="Gene3D" id="1.20.120.680">
    <property type="entry name" value="Formiminotetrahydrofolate cyclodeaminase monomer, up-and-down helical bundle"/>
    <property type="match status" value="1"/>
</dbReference>
<gene>
    <name evidence="2" type="primary">fchA</name>
    <name evidence="2" type="ORF">Psch_01215</name>
</gene>
<evidence type="ECO:0000313" key="3">
    <source>
        <dbReference type="Proteomes" id="UP000298324"/>
    </source>
</evidence>
<keyword evidence="3" id="KW-1185">Reference proteome</keyword>
<dbReference type="EMBL" id="QFGA01000001">
    <property type="protein sequence ID" value="TEB07660.1"/>
    <property type="molecule type" value="Genomic_DNA"/>
</dbReference>
<dbReference type="Proteomes" id="UP000298324">
    <property type="component" value="Unassembled WGS sequence"/>
</dbReference>
<dbReference type="SUPFAM" id="SSF101262">
    <property type="entry name" value="Methenyltetrahydrofolate cyclohydrolase-like"/>
    <property type="match status" value="1"/>
</dbReference>
<protein>
    <submittedName>
        <fullName evidence="2">Methenyltetrahydrofolate cyclohydrolase</fullName>
        <ecNumber evidence="2">3.5.4.9</ecNumber>
    </submittedName>
</protein>
<evidence type="ECO:0000313" key="2">
    <source>
        <dbReference type="EMBL" id="TEB07660.1"/>
    </source>
</evidence>
<reference evidence="2 3" key="1">
    <citation type="journal article" date="2018" name="Environ. Microbiol.">
        <title>Novel energy conservation strategies and behaviour of Pelotomaculum schinkii driving syntrophic propionate catabolism.</title>
        <authorList>
            <person name="Hidalgo-Ahumada C.A.P."/>
            <person name="Nobu M.K."/>
            <person name="Narihiro T."/>
            <person name="Tamaki H."/>
            <person name="Liu W.T."/>
            <person name="Kamagata Y."/>
            <person name="Stams A.J.M."/>
            <person name="Imachi H."/>
            <person name="Sousa D.Z."/>
        </authorList>
    </citation>
    <scope>NUCLEOTIDE SEQUENCE [LARGE SCALE GENOMIC DNA]</scope>
    <source>
        <strain evidence="2 3">HH</strain>
    </source>
</reference>
<dbReference type="Pfam" id="PF04961">
    <property type="entry name" value="FTCD_C"/>
    <property type="match status" value="1"/>
</dbReference>